<feature type="domain" description="FAD-binding" evidence="1">
    <location>
        <begin position="5"/>
        <end position="180"/>
    </location>
</feature>
<dbReference type="GO" id="GO:0016628">
    <property type="term" value="F:oxidoreductase activity, acting on the CH-CH group of donors, NAD or NADP as acceptor"/>
    <property type="evidence" value="ECO:0007669"/>
    <property type="project" value="InterPro"/>
</dbReference>
<dbReference type="InterPro" id="IPR050407">
    <property type="entry name" value="Geranylgeranyl_reductase"/>
</dbReference>
<organism evidence="2 3">
    <name type="scientific">Allostreptomyces psammosilenae</name>
    <dbReference type="NCBI Taxonomy" id="1892865"/>
    <lineage>
        <taxon>Bacteria</taxon>
        <taxon>Bacillati</taxon>
        <taxon>Actinomycetota</taxon>
        <taxon>Actinomycetes</taxon>
        <taxon>Kitasatosporales</taxon>
        <taxon>Streptomycetaceae</taxon>
        <taxon>Allostreptomyces</taxon>
    </lineage>
</organism>
<dbReference type="EMBL" id="JACBZD010000001">
    <property type="protein sequence ID" value="NYI04753.1"/>
    <property type="molecule type" value="Genomic_DNA"/>
</dbReference>
<dbReference type="Gene3D" id="3.50.50.60">
    <property type="entry name" value="FAD/NAD(P)-binding domain"/>
    <property type="match status" value="1"/>
</dbReference>
<dbReference type="PANTHER" id="PTHR42685:SF22">
    <property type="entry name" value="CONDITIONED MEDIUM FACTOR RECEPTOR 1"/>
    <property type="match status" value="1"/>
</dbReference>
<keyword evidence="3" id="KW-1185">Reference proteome</keyword>
<dbReference type="RefSeq" id="WP_179813606.1">
    <property type="nucleotide sequence ID" value="NZ_JACBZD010000001.1"/>
</dbReference>
<protein>
    <submittedName>
        <fullName evidence="2">Geranylgeranyl reductase family protein</fullName>
    </submittedName>
</protein>
<comment type="caution">
    <text evidence="2">The sequence shown here is derived from an EMBL/GenBank/DDBJ whole genome shotgun (WGS) entry which is preliminary data.</text>
</comment>
<dbReference type="PANTHER" id="PTHR42685">
    <property type="entry name" value="GERANYLGERANYL DIPHOSPHATE REDUCTASE"/>
    <property type="match status" value="1"/>
</dbReference>
<accession>A0A852ZQS5</accession>
<evidence type="ECO:0000313" key="2">
    <source>
        <dbReference type="EMBL" id="NYI04753.1"/>
    </source>
</evidence>
<dbReference type="NCBIfam" id="TIGR02032">
    <property type="entry name" value="GG-red-SF"/>
    <property type="match status" value="1"/>
</dbReference>
<dbReference type="InterPro" id="IPR002938">
    <property type="entry name" value="FAD-bd"/>
</dbReference>
<dbReference type="Pfam" id="PF01494">
    <property type="entry name" value="FAD_binding_3"/>
    <property type="match status" value="1"/>
</dbReference>
<sequence>MSQRADVIVVGAGPGGSCAAYHLARQGLDVLLLEKSELPREKVCGDGLSPRAVRQLVRMGVDLAAPGWSRNRGVRFVAGDARLEVAWPGLASLPDYGLTRTRRDFDDLLARRAAGAGARLRTRTRVTAPLLDRAGRVAGVHAEVGPERTPATYRAPLVVAADGVSARLALALDVTRRTDRPMGVAVRRYYRSPARHADDHLEIWFDLRLRDGRPLPGYAWVFGIGDGRVNVGLGSVDEAGAGRLDHRRLLREWLATTPVAWGLREETGADGAVRGAALPMGFSRVPHYTRGLMLVGDSGGMVNPCNGEGIAYAMEAGELAADIAAQALARPEGPRRERALRLYPAELTHRHGAYYRVGSAFAGLMTRPFFPKLLHRAGMRSPATMRLLVRLLSNVYDRPGRDATDHAIEALLRLVPSGAPGRRRSG</sequence>
<dbReference type="InterPro" id="IPR011777">
    <property type="entry name" value="Geranylgeranyl_Rdtase_fam"/>
</dbReference>
<dbReference type="SUPFAM" id="SSF51905">
    <property type="entry name" value="FAD/NAD(P)-binding domain"/>
    <property type="match status" value="1"/>
</dbReference>
<dbReference type="Proteomes" id="UP000567795">
    <property type="component" value="Unassembled WGS sequence"/>
</dbReference>
<dbReference type="AlphaFoldDB" id="A0A852ZQS5"/>
<dbReference type="PRINTS" id="PR00420">
    <property type="entry name" value="RNGMNOXGNASE"/>
</dbReference>
<evidence type="ECO:0000259" key="1">
    <source>
        <dbReference type="Pfam" id="PF01494"/>
    </source>
</evidence>
<dbReference type="InterPro" id="IPR036188">
    <property type="entry name" value="FAD/NAD-bd_sf"/>
</dbReference>
<name>A0A852ZQS5_9ACTN</name>
<dbReference type="GO" id="GO:0071949">
    <property type="term" value="F:FAD binding"/>
    <property type="evidence" value="ECO:0007669"/>
    <property type="project" value="InterPro"/>
</dbReference>
<evidence type="ECO:0000313" key="3">
    <source>
        <dbReference type="Proteomes" id="UP000567795"/>
    </source>
</evidence>
<reference evidence="2 3" key="1">
    <citation type="submission" date="2020-07" db="EMBL/GenBank/DDBJ databases">
        <title>Sequencing the genomes of 1000 actinobacteria strains.</title>
        <authorList>
            <person name="Klenk H.-P."/>
        </authorList>
    </citation>
    <scope>NUCLEOTIDE SEQUENCE [LARGE SCALE GENOMIC DNA]</scope>
    <source>
        <strain evidence="2 3">DSM 42178</strain>
    </source>
</reference>
<proteinExistence type="predicted"/>
<gene>
    <name evidence="2" type="ORF">FHU37_001696</name>
</gene>